<dbReference type="PANTHER" id="PTHR10000">
    <property type="entry name" value="PHOSPHOSERINE PHOSPHATASE"/>
    <property type="match status" value="1"/>
</dbReference>
<reference evidence="1 2" key="1">
    <citation type="submission" date="2019-10" db="EMBL/GenBank/DDBJ databases">
        <title>Glycomyces albidus sp. nov., a novel actinomycete isolated from rhizosphere soil of wheat (Triticum aestivum L.).</title>
        <authorList>
            <person name="Qian L."/>
        </authorList>
    </citation>
    <scope>NUCLEOTIDE SEQUENCE [LARGE SCALE GENOMIC DNA]</scope>
    <source>
        <strain evidence="1 2">NEAU-7082</strain>
    </source>
</reference>
<dbReference type="AlphaFoldDB" id="A0A6L5G849"/>
<protein>
    <submittedName>
        <fullName evidence="1">HAD-IIB family hydrolase</fullName>
    </submittedName>
</protein>
<dbReference type="GO" id="GO:0000287">
    <property type="term" value="F:magnesium ion binding"/>
    <property type="evidence" value="ECO:0007669"/>
    <property type="project" value="TreeGrafter"/>
</dbReference>
<dbReference type="Pfam" id="PF08282">
    <property type="entry name" value="Hydrolase_3"/>
    <property type="match status" value="1"/>
</dbReference>
<sequence>MDAVRVIATDLDRTLLGPAGTFTERAAAALAAARAAGIAVVAVTARPHRAFEVWTWAADAFDDVICAGGTTVYDPRTRRVTVNHTLAPARAASTAERLRAAIPRVTFAVETGYDIVAEPGYTKRDSVLDRRRRCDSLEDSLAAAASPLKLLAHVEGGRAEDLVQAASTLDLDGLLLHQAGSQDQIEFGPAGVDKATGLAAWCLSRGVEAGHVVAFGDSPADVSMLAWAGRSYAVANAHPAAAAAATDQCAANTDDGVATVIEALTGEPATLRH</sequence>
<dbReference type="RefSeq" id="WP_153024956.1">
    <property type="nucleotide sequence ID" value="NZ_WIAO01000009.1"/>
</dbReference>
<name>A0A6L5G849_9ACTN</name>
<gene>
    <name evidence="1" type="ORF">GFD30_09470</name>
</gene>
<dbReference type="NCBIfam" id="TIGR01484">
    <property type="entry name" value="HAD-SF-IIB"/>
    <property type="match status" value="1"/>
</dbReference>
<accession>A0A6L5G849</accession>
<dbReference type="InterPro" id="IPR006379">
    <property type="entry name" value="HAD-SF_hydro_IIB"/>
</dbReference>
<dbReference type="SUPFAM" id="SSF56784">
    <property type="entry name" value="HAD-like"/>
    <property type="match status" value="1"/>
</dbReference>
<dbReference type="PANTHER" id="PTHR10000:SF8">
    <property type="entry name" value="HAD SUPERFAMILY HYDROLASE-LIKE, TYPE 3"/>
    <property type="match status" value="1"/>
</dbReference>
<dbReference type="Gene3D" id="3.30.1240.10">
    <property type="match status" value="1"/>
</dbReference>
<dbReference type="Proteomes" id="UP000477750">
    <property type="component" value="Unassembled WGS sequence"/>
</dbReference>
<comment type="caution">
    <text evidence="1">The sequence shown here is derived from an EMBL/GenBank/DDBJ whole genome shotgun (WGS) entry which is preliminary data.</text>
</comment>
<keyword evidence="1" id="KW-0378">Hydrolase</keyword>
<organism evidence="1 2">
    <name type="scientific">Glycomyces albidus</name>
    <dbReference type="NCBI Taxonomy" id="2656774"/>
    <lineage>
        <taxon>Bacteria</taxon>
        <taxon>Bacillati</taxon>
        <taxon>Actinomycetota</taxon>
        <taxon>Actinomycetes</taxon>
        <taxon>Glycomycetales</taxon>
        <taxon>Glycomycetaceae</taxon>
        <taxon>Glycomyces</taxon>
    </lineage>
</organism>
<dbReference type="GO" id="GO:0005829">
    <property type="term" value="C:cytosol"/>
    <property type="evidence" value="ECO:0007669"/>
    <property type="project" value="TreeGrafter"/>
</dbReference>
<dbReference type="Gene3D" id="3.40.50.1000">
    <property type="entry name" value="HAD superfamily/HAD-like"/>
    <property type="match status" value="1"/>
</dbReference>
<evidence type="ECO:0000313" key="2">
    <source>
        <dbReference type="Proteomes" id="UP000477750"/>
    </source>
</evidence>
<keyword evidence="2" id="KW-1185">Reference proteome</keyword>
<evidence type="ECO:0000313" key="1">
    <source>
        <dbReference type="EMBL" id="MQM25796.1"/>
    </source>
</evidence>
<dbReference type="InterPro" id="IPR036412">
    <property type="entry name" value="HAD-like_sf"/>
</dbReference>
<proteinExistence type="predicted"/>
<dbReference type="GO" id="GO:0016791">
    <property type="term" value="F:phosphatase activity"/>
    <property type="evidence" value="ECO:0007669"/>
    <property type="project" value="TreeGrafter"/>
</dbReference>
<dbReference type="EMBL" id="WIAO01000009">
    <property type="protein sequence ID" value="MQM25796.1"/>
    <property type="molecule type" value="Genomic_DNA"/>
</dbReference>
<dbReference type="InterPro" id="IPR023214">
    <property type="entry name" value="HAD_sf"/>
</dbReference>